<evidence type="ECO:0000256" key="1">
    <source>
        <dbReference type="ARBA" id="ARBA00001947"/>
    </source>
</evidence>
<keyword evidence="6" id="KW-0862">Zinc</keyword>
<dbReference type="SUPFAM" id="SSF63737">
    <property type="entry name" value="Leukotriene A4 hydrolase N-terminal domain"/>
    <property type="match status" value="1"/>
</dbReference>
<dbReference type="PRINTS" id="PR00756">
    <property type="entry name" value="ALADIPTASE"/>
</dbReference>
<keyword evidence="3" id="KW-0645">Protease</keyword>
<dbReference type="SUPFAM" id="SSF55486">
    <property type="entry name" value="Metalloproteases ('zincins'), catalytic domain"/>
    <property type="match status" value="1"/>
</dbReference>
<comment type="similarity">
    <text evidence="2">Belongs to the peptidase M1 family.</text>
</comment>
<evidence type="ECO:0000256" key="5">
    <source>
        <dbReference type="ARBA" id="ARBA00022801"/>
    </source>
</evidence>
<keyword evidence="10" id="KW-1185">Reference proteome</keyword>
<dbReference type="Gene3D" id="1.10.390.10">
    <property type="entry name" value="Neutral Protease Domain 2"/>
    <property type="match status" value="1"/>
</dbReference>
<protein>
    <submittedName>
        <fullName evidence="11">Aminopeptidase</fullName>
    </submittedName>
</protein>
<dbReference type="WBParaSite" id="nRc.2.0.1.t08792-RA">
    <property type="protein sequence ID" value="nRc.2.0.1.t08792-RA"/>
    <property type="gene ID" value="nRc.2.0.1.g08792"/>
</dbReference>
<dbReference type="Proteomes" id="UP000887565">
    <property type="component" value="Unplaced"/>
</dbReference>
<dbReference type="InterPro" id="IPR045357">
    <property type="entry name" value="Aminopeptidase_N-like_N"/>
</dbReference>
<dbReference type="InterPro" id="IPR042097">
    <property type="entry name" value="Aminopeptidase_N-like_N_sf"/>
</dbReference>
<dbReference type="InterPro" id="IPR014782">
    <property type="entry name" value="Peptidase_M1_dom"/>
</dbReference>
<dbReference type="GO" id="GO:0042277">
    <property type="term" value="F:peptide binding"/>
    <property type="evidence" value="ECO:0007669"/>
    <property type="project" value="TreeGrafter"/>
</dbReference>
<accession>A0A915I3T1</accession>
<evidence type="ECO:0000313" key="10">
    <source>
        <dbReference type="Proteomes" id="UP000887565"/>
    </source>
</evidence>
<keyword evidence="7" id="KW-0482">Metalloprotease</keyword>
<dbReference type="GO" id="GO:0006508">
    <property type="term" value="P:proteolysis"/>
    <property type="evidence" value="ECO:0007669"/>
    <property type="project" value="UniProtKB-KW"/>
</dbReference>
<dbReference type="AlphaFoldDB" id="A0A915I3T1"/>
<keyword evidence="4" id="KW-0479">Metal-binding</keyword>
<dbReference type="GO" id="GO:0016020">
    <property type="term" value="C:membrane"/>
    <property type="evidence" value="ECO:0007669"/>
    <property type="project" value="TreeGrafter"/>
</dbReference>
<dbReference type="GO" id="GO:0005737">
    <property type="term" value="C:cytoplasm"/>
    <property type="evidence" value="ECO:0007669"/>
    <property type="project" value="TreeGrafter"/>
</dbReference>
<dbReference type="PANTHER" id="PTHR11533:SF257">
    <property type="entry name" value="PEPTIDASE_M1 DOMAIN-CONTAINING PROTEIN"/>
    <property type="match status" value="1"/>
</dbReference>
<dbReference type="Pfam" id="PF01433">
    <property type="entry name" value="Peptidase_M1"/>
    <property type="match status" value="1"/>
</dbReference>
<organism evidence="10 11">
    <name type="scientific">Romanomermis culicivorax</name>
    <name type="common">Nematode worm</name>
    <dbReference type="NCBI Taxonomy" id="13658"/>
    <lineage>
        <taxon>Eukaryota</taxon>
        <taxon>Metazoa</taxon>
        <taxon>Ecdysozoa</taxon>
        <taxon>Nematoda</taxon>
        <taxon>Enoplea</taxon>
        <taxon>Dorylaimia</taxon>
        <taxon>Mermithida</taxon>
        <taxon>Mermithoidea</taxon>
        <taxon>Mermithidae</taxon>
        <taxon>Romanomermis</taxon>
    </lineage>
</organism>
<dbReference type="InterPro" id="IPR050344">
    <property type="entry name" value="Peptidase_M1_aminopeptidases"/>
</dbReference>
<evidence type="ECO:0000256" key="3">
    <source>
        <dbReference type="ARBA" id="ARBA00022670"/>
    </source>
</evidence>
<dbReference type="InterPro" id="IPR027268">
    <property type="entry name" value="Peptidase_M4/M1_CTD_sf"/>
</dbReference>
<feature type="domain" description="Peptidase M1 membrane alanine aminopeptidase" evidence="8">
    <location>
        <begin position="372"/>
        <end position="567"/>
    </location>
</feature>
<reference evidence="11" key="1">
    <citation type="submission" date="2022-11" db="UniProtKB">
        <authorList>
            <consortium name="WormBaseParasite"/>
        </authorList>
    </citation>
    <scope>IDENTIFICATION</scope>
</reference>
<comment type="cofactor">
    <cofactor evidence="1">
        <name>Zn(2+)</name>
        <dbReference type="ChEBI" id="CHEBI:29105"/>
    </cofactor>
</comment>
<feature type="domain" description="Aminopeptidase N-like N-terminal" evidence="9">
    <location>
        <begin position="119"/>
        <end position="334"/>
    </location>
</feature>
<evidence type="ECO:0000256" key="2">
    <source>
        <dbReference type="ARBA" id="ARBA00010136"/>
    </source>
</evidence>
<dbReference type="GO" id="GO:0070006">
    <property type="term" value="F:metalloaminopeptidase activity"/>
    <property type="evidence" value="ECO:0007669"/>
    <property type="project" value="TreeGrafter"/>
</dbReference>
<dbReference type="Pfam" id="PF17900">
    <property type="entry name" value="Peptidase_M1_N"/>
    <property type="match status" value="1"/>
</dbReference>
<keyword evidence="5" id="KW-0378">Hydrolase</keyword>
<evidence type="ECO:0000256" key="6">
    <source>
        <dbReference type="ARBA" id="ARBA00022833"/>
    </source>
</evidence>
<evidence type="ECO:0000259" key="8">
    <source>
        <dbReference type="Pfam" id="PF01433"/>
    </source>
</evidence>
<proteinExistence type="inferred from homology"/>
<name>A0A915I3T1_ROMCU</name>
<dbReference type="InterPro" id="IPR001930">
    <property type="entry name" value="Peptidase_M1"/>
</dbReference>
<evidence type="ECO:0000256" key="4">
    <source>
        <dbReference type="ARBA" id="ARBA00022723"/>
    </source>
</evidence>
<evidence type="ECO:0000259" key="9">
    <source>
        <dbReference type="Pfam" id="PF17900"/>
    </source>
</evidence>
<dbReference type="Gene3D" id="2.60.40.1730">
    <property type="entry name" value="tricorn interacting facor f3 domain"/>
    <property type="match status" value="1"/>
</dbReference>
<evidence type="ECO:0000256" key="7">
    <source>
        <dbReference type="ARBA" id="ARBA00023049"/>
    </source>
</evidence>
<sequence length="804" mass="92018">MWIIFEEKRQKGLFLTQNAFLQISKNLLVAQVFIFPVEITEMTAKGFLIILRTAIIATTISSARMSQSPLQEIRSEPREFHKTLKCPSKKLEDLSEIDKNLIQDEYQIARDGHLSGFRPLFYDIQLKVMNFEEFGASVTILIKSVKPTSTVIINFDANALKVSNENDIRLKLLKLDSKESSSFNDLAKNVEREICFNETLKSVTKESLLIMDVHETLHAGRLFLLEIHNYRGRVYNRHTGMTYGQLRNLPPSSFGLRRTDPKLPSAALSTLFQMRHARTVFPCFDHPIFKTNISVCIEHSKSTVALSNTVSQSTEDKNDSVIDCFKVTPKIPIYVFTFSILENFTSVEESKGSTSIEIYYPADEPAGRFSWEKEYTSEVLTYVKHNFDVELGVDRLAFLNLRPCIMWGIENYGLISVDANQMMDNKKELSRTILVHEIVHQWLGDDATISNWDEICLQEGLTAYLEGSISDALNFSMPLKNSVAQKIAYLINGFKRIISAPIRKFNVTQDIANHCFGYPFVVFYMMREAYGEELWTSFLKILFKEHHFGTANFTRWIQILDEIAPVSANKTMSAGQFLHKWFTQDGYPVSYVRINGDKVDIIQRAIYGKEDWYTYYGVSQYIANASGFRPVLYKVVLGNDGDSIEKDIFVDNKNFTLGLSSNIPKWIILDPAGVTLTRVLYEPEIYMGIITCFTTGQNCPITTQHFKRIFNDFCFAFSQNGIFSSYEEKSPSNLNVTAWDTLLATLYDLSDKKTIDLPRQCSCCFKPKSLLIHEPSRYGSCKSAWNSYCKDQELMVSIGRDYTL</sequence>
<dbReference type="PANTHER" id="PTHR11533">
    <property type="entry name" value="PROTEASE M1 ZINC METALLOPROTEASE"/>
    <property type="match status" value="1"/>
</dbReference>
<dbReference type="GO" id="GO:0043171">
    <property type="term" value="P:peptide catabolic process"/>
    <property type="evidence" value="ECO:0007669"/>
    <property type="project" value="TreeGrafter"/>
</dbReference>
<dbReference type="GO" id="GO:0005615">
    <property type="term" value="C:extracellular space"/>
    <property type="evidence" value="ECO:0007669"/>
    <property type="project" value="TreeGrafter"/>
</dbReference>
<evidence type="ECO:0000313" key="11">
    <source>
        <dbReference type="WBParaSite" id="nRc.2.0.1.t08792-RA"/>
    </source>
</evidence>
<dbReference type="GO" id="GO:0008270">
    <property type="term" value="F:zinc ion binding"/>
    <property type="evidence" value="ECO:0007669"/>
    <property type="project" value="InterPro"/>
</dbReference>